<dbReference type="EMBL" id="JAVDUU010000003">
    <property type="protein sequence ID" value="MDR6943520.1"/>
    <property type="molecule type" value="Genomic_DNA"/>
</dbReference>
<dbReference type="PANTHER" id="PTHR31793:SF24">
    <property type="entry name" value="LONG-CHAIN ACYL-COA THIOESTERASE FADM"/>
    <property type="match status" value="1"/>
</dbReference>
<organism evidence="1 2">
    <name type="scientific">Mucilaginibacter pocheonensis</name>
    <dbReference type="NCBI Taxonomy" id="398050"/>
    <lineage>
        <taxon>Bacteria</taxon>
        <taxon>Pseudomonadati</taxon>
        <taxon>Bacteroidota</taxon>
        <taxon>Sphingobacteriia</taxon>
        <taxon>Sphingobacteriales</taxon>
        <taxon>Sphingobacteriaceae</taxon>
        <taxon>Mucilaginibacter</taxon>
    </lineage>
</organism>
<dbReference type="CDD" id="cd00586">
    <property type="entry name" value="4HBT"/>
    <property type="match status" value="1"/>
</dbReference>
<dbReference type="Proteomes" id="UP001247620">
    <property type="component" value="Unassembled WGS sequence"/>
</dbReference>
<dbReference type="InterPro" id="IPR029069">
    <property type="entry name" value="HotDog_dom_sf"/>
</dbReference>
<reference evidence="1 2" key="1">
    <citation type="submission" date="2023-07" db="EMBL/GenBank/DDBJ databases">
        <title>Sorghum-associated microbial communities from plants grown in Nebraska, USA.</title>
        <authorList>
            <person name="Schachtman D."/>
        </authorList>
    </citation>
    <scope>NUCLEOTIDE SEQUENCE [LARGE SCALE GENOMIC DNA]</scope>
    <source>
        <strain evidence="1 2">3262</strain>
    </source>
</reference>
<evidence type="ECO:0000313" key="2">
    <source>
        <dbReference type="Proteomes" id="UP001247620"/>
    </source>
</evidence>
<proteinExistence type="predicted"/>
<dbReference type="GO" id="GO:0016787">
    <property type="term" value="F:hydrolase activity"/>
    <property type="evidence" value="ECO:0007669"/>
    <property type="project" value="UniProtKB-KW"/>
</dbReference>
<dbReference type="EC" id="3.1.2.-" evidence="1"/>
<name>A0ABU1TEB6_9SPHI</name>
<sequence length="148" mass="16819">MNIFYEGQVLWAQIDANQHMRHSAYADLGAQARLNMLESLGLKPVKLLGFKIGPVLFKEELSYLREIALGDHIKITCEITRSRPDGSRWSIRHEVFRGDGVKAAIIMTHGAWIDMEKRKLAILPVELSQLFMLAPRSADYTEEGSDHK</sequence>
<dbReference type="Pfam" id="PF13279">
    <property type="entry name" value="4HBT_2"/>
    <property type="match status" value="1"/>
</dbReference>
<evidence type="ECO:0000313" key="1">
    <source>
        <dbReference type="EMBL" id="MDR6943520.1"/>
    </source>
</evidence>
<accession>A0ABU1TEB6</accession>
<comment type="caution">
    <text evidence="1">The sequence shown here is derived from an EMBL/GenBank/DDBJ whole genome shotgun (WGS) entry which is preliminary data.</text>
</comment>
<dbReference type="SUPFAM" id="SSF54637">
    <property type="entry name" value="Thioesterase/thiol ester dehydrase-isomerase"/>
    <property type="match status" value="1"/>
</dbReference>
<dbReference type="InterPro" id="IPR050563">
    <property type="entry name" value="4-hydroxybenzoyl-CoA_TE"/>
</dbReference>
<keyword evidence="2" id="KW-1185">Reference proteome</keyword>
<protein>
    <submittedName>
        <fullName evidence="1">Acyl-CoA thioester hydrolase</fullName>
        <ecNumber evidence="1">3.1.2.-</ecNumber>
    </submittedName>
</protein>
<dbReference type="RefSeq" id="WP_310097899.1">
    <property type="nucleotide sequence ID" value="NZ_JAVDUU010000003.1"/>
</dbReference>
<dbReference type="PANTHER" id="PTHR31793">
    <property type="entry name" value="4-HYDROXYBENZOYL-COA THIOESTERASE FAMILY MEMBER"/>
    <property type="match status" value="1"/>
</dbReference>
<keyword evidence="1" id="KW-0378">Hydrolase</keyword>
<dbReference type="Gene3D" id="3.10.129.10">
    <property type="entry name" value="Hotdog Thioesterase"/>
    <property type="match status" value="1"/>
</dbReference>
<gene>
    <name evidence="1" type="ORF">J2W55_003373</name>
</gene>